<organism evidence="1 2">
    <name type="scientific">Adineta steineri</name>
    <dbReference type="NCBI Taxonomy" id="433720"/>
    <lineage>
        <taxon>Eukaryota</taxon>
        <taxon>Metazoa</taxon>
        <taxon>Spiralia</taxon>
        <taxon>Gnathifera</taxon>
        <taxon>Rotifera</taxon>
        <taxon>Eurotatoria</taxon>
        <taxon>Bdelloidea</taxon>
        <taxon>Adinetida</taxon>
        <taxon>Adinetidae</taxon>
        <taxon>Adineta</taxon>
    </lineage>
</organism>
<evidence type="ECO:0000313" key="1">
    <source>
        <dbReference type="EMBL" id="CAF1235264.1"/>
    </source>
</evidence>
<accession>A0A814YZH0</accession>
<dbReference type="AlphaFoldDB" id="A0A814YZH0"/>
<evidence type="ECO:0000313" key="2">
    <source>
        <dbReference type="Proteomes" id="UP000663860"/>
    </source>
</evidence>
<dbReference type="EMBL" id="CAJNOE010000477">
    <property type="protein sequence ID" value="CAF1235264.1"/>
    <property type="molecule type" value="Genomic_DNA"/>
</dbReference>
<feature type="non-terminal residue" evidence="1">
    <location>
        <position position="54"/>
    </location>
</feature>
<comment type="caution">
    <text evidence="1">The sequence shown here is derived from an EMBL/GenBank/DDBJ whole genome shotgun (WGS) entry which is preliminary data.</text>
</comment>
<name>A0A814YZH0_9BILA</name>
<dbReference type="Proteomes" id="UP000663860">
    <property type="component" value="Unassembled WGS sequence"/>
</dbReference>
<sequence>MTGQTKMIIITSDENIIRQFAFNQNTNTHIIDMDINNRQIISIEKNDNNNTINL</sequence>
<gene>
    <name evidence="1" type="ORF">IZO911_LOCUS30483</name>
</gene>
<proteinExistence type="predicted"/>
<protein>
    <submittedName>
        <fullName evidence="1">Uncharacterized protein</fullName>
    </submittedName>
</protein>
<reference evidence="1" key="1">
    <citation type="submission" date="2021-02" db="EMBL/GenBank/DDBJ databases">
        <authorList>
            <person name="Nowell W R."/>
        </authorList>
    </citation>
    <scope>NUCLEOTIDE SEQUENCE</scope>
</reference>